<feature type="transmembrane region" description="Helical" evidence="6">
    <location>
        <begin position="314"/>
        <end position="331"/>
    </location>
</feature>
<keyword evidence="10" id="KW-1185">Reference proteome</keyword>
<keyword evidence="6" id="KW-0830">Ubiquinone</keyword>
<feature type="transmembrane region" description="Helical" evidence="6">
    <location>
        <begin position="255"/>
        <end position="274"/>
    </location>
</feature>
<accession>A0A1H5T7T8</accession>
<feature type="transmembrane region" description="Helical" evidence="6">
    <location>
        <begin position="337"/>
        <end position="363"/>
    </location>
</feature>
<feature type="transmembrane region" description="Helical" evidence="6">
    <location>
        <begin position="419"/>
        <end position="439"/>
    </location>
</feature>
<evidence type="ECO:0000256" key="2">
    <source>
        <dbReference type="ARBA" id="ARBA00022519"/>
    </source>
</evidence>
<dbReference type="EMBL" id="FNVA01000001">
    <property type="protein sequence ID" value="SEF58856.1"/>
    <property type="molecule type" value="Genomic_DNA"/>
</dbReference>
<keyword evidence="6" id="KW-1278">Translocase</keyword>
<feature type="transmembrane region" description="Helical" evidence="6">
    <location>
        <begin position="218"/>
        <end position="243"/>
    </location>
</feature>
<dbReference type="InterPro" id="IPR010096">
    <property type="entry name" value="NADH-Q_OxRdtase_suN/2"/>
</dbReference>
<keyword evidence="3 6" id="KW-0812">Transmembrane</keyword>
<feature type="transmembrane region" description="Helical" evidence="6">
    <location>
        <begin position="460"/>
        <end position="482"/>
    </location>
</feature>
<evidence type="ECO:0000256" key="3">
    <source>
        <dbReference type="ARBA" id="ARBA00022692"/>
    </source>
</evidence>
<dbReference type="GO" id="GO:0048038">
    <property type="term" value="F:quinone binding"/>
    <property type="evidence" value="ECO:0007669"/>
    <property type="project" value="UniProtKB-KW"/>
</dbReference>
<protein>
    <recommendedName>
        <fullName evidence="6">NADH-quinone oxidoreductase subunit N</fullName>
        <ecNumber evidence="6">7.1.1.-</ecNumber>
    </recommendedName>
    <alternativeName>
        <fullName evidence="6">NADH dehydrogenase I subunit N</fullName>
    </alternativeName>
    <alternativeName>
        <fullName evidence="6">NDH-1 subunit N</fullName>
    </alternativeName>
</protein>
<evidence type="ECO:0000313" key="10">
    <source>
        <dbReference type="Proteomes" id="UP000236728"/>
    </source>
</evidence>
<dbReference type="GO" id="GO:0050136">
    <property type="term" value="F:NADH dehydrogenase (quinone) (non-electrogenic) activity"/>
    <property type="evidence" value="ECO:0007669"/>
    <property type="project" value="UniProtKB-UniRule"/>
</dbReference>
<dbReference type="EC" id="7.1.1.-" evidence="6"/>
<keyword evidence="6" id="KW-0520">NAD</keyword>
<dbReference type="PANTHER" id="PTHR22773">
    <property type="entry name" value="NADH DEHYDROGENASE"/>
    <property type="match status" value="1"/>
</dbReference>
<keyword evidence="2" id="KW-0997">Cell inner membrane</keyword>
<comment type="subcellular location">
    <subcellularLocation>
        <location evidence="6">Cell membrane</location>
        <topology evidence="6">Multi-pass membrane protein</topology>
    </subcellularLocation>
    <subcellularLocation>
        <location evidence="1">Endomembrane system</location>
        <topology evidence="1">Multi-pass membrane protein</topology>
    </subcellularLocation>
    <subcellularLocation>
        <location evidence="7">Membrane</location>
        <topology evidence="7">Multi-pass membrane protein</topology>
    </subcellularLocation>
</comment>
<dbReference type="Pfam" id="PF00361">
    <property type="entry name" value="Proton_antipo_M"/>
    <property type="match status" value="1"/>
</dbReference>
<dbReference type="AlphaFoldDB" id="A0A1H5T7T8"/>
<dbReference type="GO" id="GO:0005886">
    <property type="term" value="C:plasma membrane"/>
    <property type="evidence" value="ECO:0007669"/>
    <property type="project" value="UniProtKB-SubCell"/>
</dbReference>
<dbReference type="NCBIfam" id="TIGR01770">
    <property type="entry name" value="NDH_I_N"/>
    <property type="match status" value="1"/>
</dbReference>
<evidence type="ECO:0000256" key="7">
    <source>
        <dbReference type="RuleBase" id="RU000320"/>
    </source>
</evidence>
<dbReference type="HAMAP" id="MF_00445">
    <property type="entry name" value="NDH1_NuoN_1"/>
    <property type="match status" value="1"/>
</dbReference>
<feature type="transmembrane region" description="Helical" evidence="6">
    <location>
        <begin position="36"/>
        <end position="56"/>
    </location>
</feature>
<gene>
    <name evidence="6" type="primary">nuoN</name>
    <name evidence="9" type="ORF">SAMN05421819_0509</name>
</gene>
<comment type="function">
    <text evidence="6">NDH-1 shuttles electrons from NADH, via FMN and iron-sulfur (Fe-S) centers, to quinones in the respiratory chain. The immediate electron acceptor for the enzyme in this species is believed to be ubiquinone. Couples the redox reaction to proton translocation (for every two electrons transferred, four hydrogen ions are translocated across the cytoplasmic membrane), and thus conserves the redox energy in a proton gradient.</text>
</comment>
<dbReference type="GO" id="GO:0042773">
    <property type="term" value="P:ATP synthesis coupled electron transport"/>
    <property type="evidence" value="ECO:0007669"/>
    <property type="project" value="InterPro"/>
</dbReference>
<feature type="domain" description="NADH:quinone oxidoreductase/Mrp antiporter transmembrane" evidence="8">
    <location>
        <begin position="141"/>
        <end position="433"/>
    </location>
</feature>
<evidence type="ECO:0000259" key="8">
    <source>
        <dbReference type="Pfam" id="PF00361"/>
    </source>
</evidence>
<dbReference type="OrthoDB" id="9807568at2"/>
<evidence type="ECO:0000256" key="4">
    <source>
        <dbReference type="ARBA" id="ARBA00022989"/>
    </source>
</evidence>
<proteinExistence type="inferred from homology"/>
<dbReference type="GO" id="GO:0008137">
    <property type="term" value="F:NADH dehydrogenase (ubiquinone) activity"/>
    <property type="evidence" value="ECO:0007669"/>
    <property type="project" value="InterPro"/>
</dbReference>
<evidence type="ECO:0000313" key="9">
    <source>
        <dbReference type="EMBL" id="SEF58856.1"/>
    </source>
</evidence>
<keyword evidence="6" id="KW-1003">Cell membrane</keyword>
<feature type="transmembrane region" description="Helical" evidence="6">
    <location>
        <begin position="76"/>
        <end position="100"/>
    </location>
</feature>
<evidence type="ECO:0000256" key="5">
    <source>
        <dbReference type="ARBA" id="ARBA00023136"/>
    </source>
</evidence>
<comment type="subunit">
    <text evidence="6">NDH-1 is composed of 14 different subunits. Subunits NuoA, H, J, K, L, M, N constitute the membrane sector of the complex.</text>
</comment>
<evidence type="ECO:0000256" key="1">
    <source>
        <dbReference type="ARBA" id="ARBA00004127"/>
    </source>
</evidence>
<keyword evidence="5 6" id="KW-0472">Membrane</keyword>
<dbReference type="Proteomes" id="UP000236728">
    <property type="component" value="Unassembled WGS sequence"/>
</dbReference>
<feature type="transmembrane region" description="Helical" evidence="6">
    <location>
        <begin position="6"/>
        <end position="24"/>
    </location>
</feature>
<feature type="transmembrane region" description="Helical" evidence="6">
    <location>
        <begin position="175"/>
        <end position="198"/>
    </location>
</feature>
<feature type="transmembrane region" description="Helical" evidence="6">
    <location>
        <begin position="286"/>
        <end position="307"/>
    </location>
</feature>
<feature type="transmembrane region" description="Helical" evidence="6">
    <location>
        <begin position="120"/>
        <end position="137"/>
    </location>
</feature>
<organism evidence="9 10">
    <name type="scientific">Bryocella elongata</name>
    <dbReference type="NCBI Taxonomy" id="863522"/>
    <lineage>
        <taxon>Bacteria</taxon>
        <taxon>Pseudomonadati</taxon>
        <taxon>Acidobacteriota</taxon>
        <taxon>Terriglobia</taxon>
        <taxon>Terriglobales</taxon>
        <taxon>Acidobacteriaceae</taxon>
        <taxon>Bryocella</taxon>
    </lineage>
</organism>
<feature type="transmembrane region" description="Helical" evidence="6">
    <location>
        <begin position="143"/>
        <end position="163"/>
    </location>
</feature>
<dbReference type="RefSeq" id="WP_103931428.1">
    <property type="nucleotide sequence ID" value="NZ_FNVA01000001.1"/>
</dbReference>
<sequence>MSPNLIAILPEIVLTLTAVLVMLADASLAPGKPRRLLGWVAILGAFAAGSFSLWQLRLVDASGPITAYSGTVQVDAFSVFFHLLIAAIVMVTLLGSLDYFAPPAAMAEHSETARLAYTHVGEYFALVLFGATGMMFMTCSVELLMVFIGLEISSISTYILAGFRKGQGVSAEAALKYFLLGSFATSFFLYGIALAFGATGSTSIAAIAAGMSTTHTPVLALLSVAMILIGIGFKVSAAPFHVWTPDVYQGAPAPVVGLMSTAPKAAAFAVLLRVLFNAVPTLRATWLPLILALSVASMFIGNLGALMQRDVKRLLAYSSIAHAGYLLAAFTSTHPEAVASACFYTAAYAAMNVGAFLVITELSGVDETMRTIDDFTGAAKSRPYLSGLLAFFLCSLIGIPFTAGFFGKFYVFSAAVHGGFTWLAVLGLLNSGIACFYYLRLMTALYSRPLHGEVRGAMARVTPSAALGLAFAGLATLALGIFPGPVLSLVQRAAPKTIPIISSAPSSSATASLTNGQ</sequence>
<evidence type="ECO:0000256" key="6">
    <source>
        <dbReference type="HAMAP-Rule" id="MF_00445"/>
    </source>
</evidence>
<dbReference type="GO" id="GO:0012505">
    <property type="term" value="C:endomembrane system"/>
    <property type="evidence" value="ECO:0007669"/>
    <property type="project" value="UniProtKB-SubCell"/>
</dbReference>
<comment type="catalytic activity">
    <reaction evidence="6">
        <text>a quinone + NADH + 5 H(+)(in) = a quinol + NAD(+) + 4 H(+)(out)</text>
        <dbReference type="Rhea" id="RHEA:57888"/>
        <dbReference type="ChEBI" id="CHEBI:15378"/>
        <dbReference type="ChEBI" id="CHEBI:24646"/>
        <dbReference type="ChEBI" id="CHEBI:57540"/>
        <dbReference type="ChEBI" id="CHEBI:57945"/>
        <dbReference type="ChEBI" id="CHEBI:132124"/>
    </reaction>
</comment>
<comment type="similarity">
    <text evidence="6">Belongs to the complex I subunit 2 family.</text>
</comment>
<reference evidence="9 10" key="1">
    <citation type="submission" date="2016-10" db="EMBL/GenBank/DDBJ databases">
        <authorList>
            <person name="de Groot N.N."/>
        </authorList>
    </citation>
    <scope>NUCLEOTIDE SEQUENCE [LARGE SCALE GENOMIC DNA]</scope>
    <source>
        <strain evidence="9 10">DSM 22489</strain>
    </source>
</reference>
<keyword evidence="6" id="KW-0813">Transport</keyword>
<feature type="transmembrane region" description="Helical" evidence="6">
    <location>
        <begin position="384"/>
        <end position="407"/>
    </location>
</feature>
<keyword evidence="4 6" id="KW-1133">Transmembrane helix</keyword>
<name>A0A1H5T7T8_9BACT</name>
<keyword evidence="6" id="KW-0874">Quinone</keyword>
<dbReference type="InterPro" id="IPR001750">
    <property type="entry name" value="ND/Mrp_TM"/>
</dbReference>